<dbReference type="AlphaFoldDB" id="A0A1G7ECR7"/>
<proteinExistence type="predicted"/>
<dbReference type="Proteomes" id="UP000269974">
    <property type="component" value="Unassembled WGS sequence"/>
</dbReference>
<evidence type="ECO:0000313" key="1">
    <source>
        <dbReference type="EMBL" id="SDE61215.1"/>
    </source>
</evidence>
<dbReference type="EMBL" id="UYIO01000001">
    <property type="protein sequence ID" value="VDG76525.1"/>
    <property type="molecule type" value="Genomic_DNA"/>
</dbReference>
<evidence type="ECO:0000313" key="4">
    <source>
        <dbReference type="Proteomes" id="UP000269974"/>
    </source>
</evidence>
<organism evidence="1 3">
    <name type="scientific">Actinobaculum suis</name>
    <dbReference type="NCBI Taxonomy" id="1657"/>
    <lineage>
        <taxon>Bacteria</taxon>
        <taxon>Bacillati</taxon>
        <taxon>Actinomycetota</taxon>
        <taxon>Actinomycetes</taxon>
        <taxon>Actinomycetales</taxon>
        <taxon>Actinomycetaceae</taxon>
        <taxon>Actinobaculum</taxon>
    </lineage>
</organism>
<name>A0A1G7ECR7_9ACTO</name>
<keyword evidence="3" id="KW-1185">Reference proteome</keyword>
<dbReference type="Proteomes" id="UP000182744">
    <property type="component" value="Unassembled WGS sequence"/>
</dbReference>
<reference evidence="3" key="1">
    <citation type="submission" date="2016-10" db="EMBL/GenBank/DDBJ databases">
        <authorList>
            <person name="Varghese N."/>
        </authorList>
    </citation>
    <scope>NUCLEOTIDE SEQUENCE [LARGE SCALE GENOMIC DNA]</scope>
    <source>
        <strain evidence="3">DSM 20639</strain>
    </source>
</reference>
<sequence length="48" mass="5333">MPVLVVHGLARAVAPGLATSYRSPHIWTYKRLIGLLDKGWESSNQEIT</sequence>
<gene>
    <name evidence="2" type="ORF">NCTC10327_01163</name>
    <name evidence="1" type="ORF">SAMN05421878_11640</name>
</gene>
<reference evidence="1" key="2">
    <citation type="submission" date="2016-10" db="EMBL/GenBank/DDBJ databases">
        <authorList>
            <person name="de Groot N.N."/>
        </authorList>
    </citation>
    <scope>NUCLEOTIDE SEQUENCE [LARGE SCALE GENOMIC DNA]</scope>
    <source>
        <strain evidence="1">DSM 20639</strain>
    </source>
</reference>
<reference evidence="2 4" key="3">
    <citation type="submission" date="2018-11" db="EMBL/GenBank/DDBJ databases">
        <authorList>
            <consortium name="Pathogen Informatics"/>
        </authorList>
    </citation>
    <scope>NUCLEOTIDE SEQUENCE [LARGE SCALE GENOMIC DNA]</scope>
    <source>
        <strain evidence="2 4">NCTC10327</strain>
    </source>
</reference>
<dbReference type="EMBL" id="FNAU01000016">
    <property type="protein sequence ID" value="SDE61215.1"/>
    <property type="molecule type" value="Genomic_DNA"/>
</dbReference>
<accession>A0A1G7ECR7</accession>
<evidence type="ECO:0000313" key="2">
    <source>
        <dbReference type="EMBL" id="VDG76525.1"/>
    </source>
</evidence>
<protein>
    <submittedName>
        <fullName evidence="1">Uncharacterized protein</fullName>
    </submittedName>
</protein>
<evidence type="ECO:0000313" key="3">
    <source>
        <dbReference type="Proteomes" id="UP000182744"/>
    </source>
</evidence>